<organism evidence="2 3">
    <name type="scientific">Listeria ivanovii</name>
    <dbReference type="NCBI Taxonomy" id="1638"/>
    <lineage>
        <taxon>Bacteria</taxon>
        <taxon>Bacillati</taxon>
        <taxon>Bacillota</taxon>
        <taxon>Bacilli</taxon>
        <taxon>Bacillales</taxon>
        <taxon>Listeriaceae</taxon>
        <taxon>Listeria</taxon>
    </lineage>
</organism>
<comment type="caution">
    <text evidence="2">The sequence shown here is derived from an EMBL/GenBank/DDBJ whole genome shotgun (WGS) entry which is preliminary data.</text>
</comment>
<evidence type="ECO:0000313" key="2">
    <source>
        <dbReference type="EMBL" id="SDW42653.1"/>
    </source>
</evidence>
<reference evidence="2 3" key="1">
    <citation type="submission" date="2016-10" db="EMBL/GenBank/DDBJ databases">
        <authorList>
            <person name="Varghese N."/>
            <person name="Submissions S."/>
        </authorList>
    </citation>
    <scope>NUCLEOTIDE SEQUENCE [LARGE SCALE GENOMIC DNA]</scope>
    <source>
        <strain evidence="2 3">ATCC 49954</strain>
    </source>
</reference>
<dbReference type="PANTHER" id="PTHR46331:SF2">
    <property type="entry name" value="VALACYCLOVIR HYDROLASE"/>
    <property type="match status" value="1"/>
</dbReference>
<dbReference type="InterPro" id="IPR000073">
    <property type="entry name" value="AB_hydrolase_1"/>
</dbReference>
<dbReference type="Gene3D" id="3.40.50.1820">
    <property type="entry name" value="alpha/beta hydrolase"/>
    <property type="match status" value="1"/>
</dbReference>
<evidence type="ECO:0000259" key="1">
    <source>
        <dbReference type="Pfam" id="PF00561"/>
    </source>
</evidence>
<protein>
    <submittedName>
        <fullName evidence="2">Pimeloyl-ACP methyl ester carboxylesterase</fullName>
    </submittedName>
</protein>
<feature type="domain" description="AB hydrolase-1" evidence="1">
    <location>
        <begin position="20"/>
        <end position="267"/>
    </location>
</feature>
<dbReference type="Proteomes" id="UP000183610">
    <property type="component" value="Unassembled WGS sequence"/>
</dbReference>
<gene>
    <name evidence="2" type="ORF">SAMN05421782_103148</name>
</gene>
<proteinExistence type="predicted"/>
<dbReference type="PANTHER" id="PTHR46331">
    <property type="entry name" value="VALACYCLOVIR HYDROLASE"/>
    <property type="match status" value="1"/>
</dbReference>
<dbReference type="InterPro" id="IPR029058">
    <property type="entry name" value="AB_hydrolase_fold"/>
</dbReference>
<name>A0AAX2DMV1_LISIV</name>
<dbReference type="AlphaFoldDB" id="A0AAX2DMV1"/>
<evidence type="ECO:0000313" key="3">
    <source>
        <dbReference type="Proteomes" id="UP000183610"/>
    </source>
</evidence>
<sequence length="279" mass="30910">MSILKLEGANLAYQKVGQGPVLIFIPGANGTGDIFLPLAAELQEHFTVVTVDRRAYGKSEVTEALPERASLADDDYRVKRDAADIAALAKEVSDEPVYILGSSSGSIVAMHVLKDYPEVVKKIAFHEPPINTFLPDAKKWQDSNEEIVQTAINKNMAEAMQLFGKTLHIAPIDALSMSKPAVSTEDAIEEDPVTKQMKYWFQYEIRQYTSSDISVADFKPYIEKITLLNGTDSRGSFPQDVNKYLSEQTGLEIVEIPGGHLGYIQKPAGFAEVLLEMWR</sequence>
<dbReference type="RefSeq" id="WP_038408634.1">
    <property type="nucleotide sequence ID" value="NZ_FNMX01000003.1"/>
</dbReference>
<dbReference type="SUPFAM" id="SSF53474">
    <property type="entry name" value="alpha/beta-Hydrolases"/>
    <property type="match status" value="1"/>
</dbReference>
<dbReference type="Pfam" id="PF00561">
    <property type="entry name" value="Abhydrolase_1"/>
    <property type="match status" value="1"/>
</dbReference>
<dbReference type="GO" id="GO:0017171">
    <property type="term" value="F:serine hydrolase activity"/>
    <property type="evidence" value="ECO:0007669"/>
    <property type="project" value="TreeGrafter"/>
</dbReference>
<accession>A0AAX2DMV1</accession>
<dbReference type="EMBL" id="FNMX01000003">
    <property type="protein sequence ID" value="SDW42653.1"/>
    <property type="molecule type" value="Genomic_DNA"/>
</dbReference>